<name>A0A8X7ND24_9BASI</name>
<reference evidence="6" key="1">
    <citation type="submission" date="2016-04" db="EMBL/GenBank/DDBJ databases">
        <authorList>
            <person name="Nguyen H.D."/>
            <person name="Samba Siva P."/>
            <person name="Cullis J."/>
            <person name="Levesque C.A."/>
            <person name="Hambleton S."/>
        </authorList>
    </citation>
    <scope>NUCLEOTIDE SEQUENCE</scope>
    <source>
        <strain evidence="6">DAOMC 236422</strain>
    </source>
</reference>
<dbReference type="InterPro" id="IPR051730">
    <property type="entry name" value="NASP-like"/>
</dbReference>
<keyword evidence="1" id="KW-0677">Repeat</keyword>
<comment type="caution">
    <text evidence="6">The sequence shown here is derived from an EMBL/GenBank/DDBJ whole genome shotgun (WGS) entry which is preliminary data.</text>
</comment>
<dbReference type="GO" id="GO:0005654">
    <property type="term" value="C:nucleoplasm"/>
    <property type="evidence" value="ECO:0007669"/>
    <property type="project" value="TreeGrafter"/>
</dbReference>
<dbReference type="Proteomes" id="UP000078113">
    <property type="component" value="Unassembled WGS sequence"/>
</dbReference>
<dbReference type="GO" id="GO:0034080">
    <property type="term" value="P:CENP-A containing chromatin assembly"/>
    <property type="evidence" value="ECO:0007669"/>
    <property type="project" value="TreeGrafter"/>
</dbReference>
<keyword evidence="3" id="KW-0175">Coiled coil</keyword>
<gene>
    <name evidence="6" type="ORF">A4X09_0g1283</name>
</gene>
<feature type="compositionally biased region" description="Acidic residues" evidence="4">
    <location>
        <begin position="158"/>
        <end position="184"/>
    </location>
</feature>
<protein>
    <recommendedName>
        <fullName evidence="5">Tetratricopeptide SHNi-TPR domain-containing protein</fullName>
    </recommendedName>
</protein>
<dbReference type="EMBL" id="LWDG02000029">
    <property type="protein sequence ID" value="KAE8271039.1"/>
    <property type="molecule type" value="Genomic_DNA"/>
</dbReference>
<feature type="compositionally biased region" description="Low complexity" evidence="4">
    <location>
        <begin position="134"/>
        <end position="148"/>
    </location>
</feature>
<dbReference type="Pfam" id="PF10516">
    <property type="entry name" value="SHNi-TPR"/>
    <property type="match status" value="1"/>
</dbReference>
<evidence type="ECO:0000256" key="3">
    <source>
        <dbReference type="SAM" id="Coils"/>
    </source>
</evidence>
<feature type="domain" description="Tetratricopeptide SHNi-TPR" evidence="5">
    <location>
        <begin position="228"/>
        <end position="256"/>
    </location>
</feature>
<evidence type="ECO:0000259" key="5">
    <source>
        <dbReference type="Pfam" id="PF10516"/>
    </source>
</evidence>
<keyword evidence="7" id="KW-1185">Reference proteome</keyword>
<evidence type="ECO:0000256" key="2">
    <source>
        <dbReference type="ARBA" id="ARBA00022803"/>
    </source>
</evidence>
<dbReference type="InterPro" id="IPR019544">
    <property type="entry name" value="Tetratricopeptide_SHNi-TPR_dom"/>
</dbReference>
<feature type="compositionally biased region" description="Acidic residues" evidence="4">
    <location>
        <begin position="43"/>
        <end position="52"/>
    </location>
</feature>
<dbReference type="Gene3D" id="1.25.40.10">
    <property type="entry name" value="Tetratricopeptide repeat domain"/>
    <property type="match status" value="1"/>
</dbReference>
<dbReference type="AlphaFoldDB" id="A0A8X7ND24"/>
<dbReference type="PANTHER" id="PTHR15081">
    <property type="entry name" value="NUCLEAR AUTOANTIGENIC SPERM PROTEIN NASP -RELATED"/>
    <property type="match status" value="1"/>
</dbReference>
<evidence type="ECO:0000256" key="1">
    <source>
        <dbReference type="ARBA" id="ARBA00022737"/>
    </source>
</evidence>
<proteinExistence type="predicted"/>
<organism evidence="6 7">
    <name type="scientific">Tilletia walkeri</name>
    <dbReference type="NCBI Taxonomy" id="117179"/>
    <lineage>
        <taxon>Eukaryota</taxon>
        <taxon>Fungi</taxon>
        <taxon>Dikarya</taxon>
        <taxon>Basidiomycota</taxon>
        <taxon>Ustilaginomycotina</taxon>
        <taxon>Exobasidiomycetes</taxon>
        <taxon>Tilletiales</taxon>
        <taxon>Tilletiaceae</taxon>
        <taxon>Tilletia</taxon>
    </lineage>
</organism>
<feature type="compositionally biased region" description="Basic and acidic residues" evidence="4">
    <location>
        <begin position="53"/>
        <end position="62"/>
    </location>
</feature>
<feature type="region of interest" description="Disordered" evidence="4">
    <location>
        <begin position="123"/>
        <end position="184"/>
    </location>
</feature>
<dbReference type="GO" id="GO:0006335">
    <property type="term" value="P:DNA replication-dependent chromatin assembly"/>
    <property type="evidence" value="ECO:0007669"/>
    <property type="project" value="TreeGrafter"/>
</dbReference>
<sequence>MSSEPQTAREFYDQGIRLAALKKHADAAEAFSQCLELLRDELNPQDENEDAKEEGGEEAKQGEEEEEEADTAQVEDDPKLAPVLHKYGRELLNHAIASAFTVAGRGGAGKAALPSKVALPEEVPAAGGSSNKESNGTAAAGSSSSTAAPQGKLISFSGDDEAYDREDEEEEEGEGDEEGEDDDMETAFAALDVSRRLYERVLSSSSAPTLETFDGSTLTHPELVQQLANVLTDLGELHLESETFIQAVLDFQSALDVLKPIVDPRSFSRRLAEAHFQLGLALEYHPEDGKRAEALEHVSATRKLVIQRRGALVERRDASAAEVEKELQSQKAQEEVINGNGKGKGKGKAVEPAVRLAEDDVRGLSKEQATREIGEVDELLKDLDSKIEELQGSLENGGAVSSADKAVRQAIDEAFHGGSSAAETTINPFTGKATSASAATPANDLTTLVKKKKKQPVAVAEEGATTVAAGKRKAELDGAVAALDSESNAKKARVENALPGEE</sequence>
<dbReference type="InterPro" id="IPR011990">
    <property type="entry name" value="TPR-like_helical_dom_sf"/>
</dbReference>
<evidence type="ECO:0000313" key="7">
    <source>
        <dbReference type="Proteomes" id="UP000078113"/>
    </source>
</evidence>
<dbReference type="PANTHER" id="PTHR15081:SF1">
    <property type="entry name" value="NUCLEAR AUTOANTIGENIC SPERM PROTEIN"/>
    <property type="match status" value="1"/>
</dbReference>
<reference evidence="6" key="2">
    <citation type="journal article" date="2019" name="IMA Fungus">
        <title>Genome sequencing and comparison of five Tilletia species to identify candidate genes for the detection of regulated species infecting wheat.</title>
        <authorList>
            <person name="Nguyen H.D.T."/>
            <person name="Sultana T."/>
            <person name="Kesanakurti P."/>
            <person name="Hambleton S."/>
        </authorList>
    </citation>
    <scope>NUCLEOTIDE SEQUENCE</scope>
    <source>
        <strain evidence="6">DAOMC 236422</strain>
    </source>
</reference>
<evidence type="ECO:0000256" key="4">
    <source>
        <dbReference type="SAM" id="MobiDB-lite"/>
    </source>
</evidence>
<dbReference type="GO" id="GO:0042393">
    <property type="term" value="F:histone binding"/>
    <property type="evidence" value="ECO:0007669"/>
    <property type="project" value="TreeGrafter"/>
</dbReference>
<feature type="compositionally biased region" description="Acidic residues" evidence="4">
    <location>
        <begin position="63"/>
        <end position="75"/>
    </location>
</feature>
<accession>A0A8X7ND24</accession>
<dbReference type="SUPFAM" id="SSF48452">
    <property type="entry name" value="TPR-like"/>
    <property type="match status" value="1"/>
</dbReference>
<evidence type="ECO:0000313" key="6">
    <source>
        <dbReference type="EMBL" id="KAE8271039.1"/>
    </source>
</evidence>
<feature type="coiled-coil region" evidence="3">
    <location>
        <begin position="366"/>
        <end position="393"/>
    </location>
</feature>
<keyword evidence="2" id="KW-0802">TPR repeat</keyword>
<feature type="region of interest" description="Disordered" evidence="4">
    <location>
        <begin position="39"/>
        <end position="81"/>
    </location>
</feature>